<feature type="non-terminal residue" evidence="1">
    <location>
        <position position="1"/>
    </location>
</feature>
<dbReference type="AlphaFoldDB" id="A0A8J2WW49"/>
<organism evidence="1 2">
    <name type="scientific">Pelagomonas calceolata</name>
    <dbReference type="NCBI Taxonomy" id="35677"/>
    <lineage>
        <taxon>Eukaryota</taxon>
        <taxon>Sar</taxon>
        <taxon>Stramenopiles</taxon>
        <taxon>Ochrophyta</taxon>
        <taxon>Pelagophyceae</taxon>
        <taxon>Pelagomonadales</taxon>
        <taxon>Pelagomonadaceae</taxon>
        <taxon>Pelagomonas</taxon>
    </lineage>
</organism>
<dbReference type="EMBL" id="CAKKNE010000002">
    <property type="protein sequence ID" value="CAH0368140.1"/>
    <property type="molecule type" value="Genomic_DNA"/>
</dbReference>
<dbReference type="Proteomes" id="UP000789595">
    <property type="component" value="Unassembled WGS sequence"/>
</dbReference>
<sequence>RRGRRRRRRRGGRGSRGVLLLARGEASVRVALAVASVAVARFIRVVGAGPRALLHALEFQPRASPLDNARALLGIHPAHAPGGLRRGRHQALERARHEALELVGLAALLRAQRGRDALRAARAVGHIATGVVSAPAKRRAPGARGCLSVGLGAVAPGVGVADGLRGYGFCARAAA</sequence>
<protein>
    <submittedName>
        <fullName evidence="1">Uncharacterized protein</fullName>
    </submittedName>
</protein>
<proteinExistence type="predicted"/>
<evidence type="ECO:0000313" key="2">
    <source>
        <dbReference type="Proteomes" id="UP000789595"/>
    </source>
</evidence>
<gene>
    <name evidence="1" type="ORF">PECAL_2P11900</name>
</gene>
<accession>A0A8J2WW49</accession>
<keyword evidence="2" id="KW-1185">Reference proteome</keyword>
<evidence type="ECO:0000313" key="1">
    <source>
        <dbReference type="EMBL" id="CAH0368140.1"/>
    </source>
</evidence>
<name>A0A8J2WW49_9STRA</name>
<reference evidence="1" key="1">
    <citation type="submission" date="2021-11" db="EMBL/GenBank/DDBJ databases">
        <authorList>
            <consortium name="Genoscope - CEA"/>
            <person name="William W."/>
        </authorList>
    </citation>
    <scope>NUCLEOTIDE SEQUENCE</scope>
</reference>
<comment type="caution">
    <text evidence="1">The sequence shown here is derived from an EMBL/GenBank/DDBJ whole genome shotgun (WGS) entry which is preliminary data.</text>
</comment>